<dbReference type="EMBL" id="MUKB01000070">
    <property type="protein sequence ID" value="OPX17859.1"/>
    <property type="molecule type" value="Genomic_DNA"/>
</dbReference>
<dbReference type="Gene3D" id="3.20.20.60">
    <property type="entry name" value="Phosphoenolpyruvate-binding domains"/>
    <property type="match status" value="1"/>
</dbReference>
<dbReference type="InterPro" id="IPR000121">
    <property type="entry name" value="PEP_util_C"/>
</dbReference>
<dbReference type="Pfam" id="PF02896">
    <property type="entry name" value="PEP-utilizers_C"/>
    <property type="match status" value="1"/>
</dbReference>
<keyword evidence="3" id="KW-0808">Transferase</keyword>
<dbReference type="AlphaFoldDB" id="A0A1V4QES9"/>
<evidence type="ECO:0000256" key="3">
    <source>
        <dbReference type="ARBA" id="ARBA00022679"/>
    </source>
</evidence>
<organism evidence="9 10">
    <name type="scientific">candidate division WOR-3 bacterium 4484_100</name>
    <dbReference type="NCBI Taxonomy" id="1936077"/>
    <lineage>
        <taxon>Bacteria</taxon>
        <taxon>Bacteria division WOR-3</taxon>
    </lineage>
</organism>
<dbReference type="InterPro" id="IPR008279">
    <property type="entry name" value="PEP-util_enz_mobile_dom"/>
</dbReference>
<evidence type="ECO:0000256" key="6">
    <source>
        <dbReference type="ARBA" id="ARBA00022842"/>
    </source>
</evidence>
<accession>A0A1V4QES9</accession>
<keyword evidence="5" id="KW-0418">Kinase</keyword>
<evidence type="ECO:0000259" key="7">
    <source>
        <dbReference type="Pfam" id="PF00391"/>
    </source>
</evidence>
<keyword evidence="6" id="KW-0460">Magnesium</keyword>
<dbReference type="InterPro" id="IPR015813">
    <property type="entry name" value="Pyrv/PenolPyrv_kinase-like_dom"/>
</dbReference>
<evidence type="ECO:0000256" key="4">
    <source>
        <dbReference type="ARBA" id="ARBA00022723"/>
    </source>
</evidence>
<dbReference type="Gene3D" id="3.50.30.10">
    <property type="entry name" value="Phosphohistidine domain"/>
    <property type="match status" value="1"/>
</dbReference>
<sequence>MIKRLSNGLRRILIARDISPSEAALIDPKNILGIATEVGGRTTHTAITARALQIPAVLGIKGLLSRIENGEDLIIDGDRGIVIKNPSPGRIRFYQEQQKKELRLTKALSPYCELPPKTRDGKYIDISANIEFFAEHTYAKKYGAVGIGLFRTEFLYLARRGSPTEEEQFRVYNALAQSMKPHPVIIRTFDLGGDKIFSDYHEANPFLGWRAIRVMTLPSIPWL</sequence>
<evidence type="ECO:0000313" key="9">
    <source>
        <dbReference type="EMBL" id="OPX17859.1"/>
    </source>
</evidence>
<dbReference type="Pfam" id="PF00391">
    <property type="entry name" value="PEP-utilizers"/>
    <property type="match status" value="1"/>
</dbReference>
<comment type="similarity">
    <text evidence="2">Belongs to the PEP-utilizing enzyme family.</text>
</comment>
<dbReference type="PANTHER" id="PTHR46244">
    <property type="entry name" value="PHOSPHOENOLPYRUVATE-PROTEIN PHOSPHOTRANSFERASE"/>
    <property type="match status" value="1"/>
</dbReference>
<dbReference type="GO" id="GO:0016301">
    <property type="term" value="F:kinase activity"/>
    <property type="evidence" value="ECO:0007669"/>
    <property type="project" value="UniProtKB-KW"/>
</dbReference>
<evidence type="ECO:0000313" key="10">
    <source>
        <dbReference type="Proteomes" id="UP000191663"/>
    </source>
</evidence>
<dbReference type="PANTHER" id="PTHR46244:SF3">
    <property type="entry name" value="PHOSPHOENOLPYRUVATE-PROTEIN PHOSPHOTRANSFERASE"/>
    <property type="match status" value="1"/>
</dbReference>
<reference evidence="10" key="1">
    <citation type="submission" date="2017-01" db="EMBL/GenBank/DDBJ databases">
        <title>Novel pathways for hydrocarbon cycling and metabolic interdependencies in hydrothermal sediment communities.</title>
        <authorList>
            <person name="Dombrowski N."/>
            <person name="Seitz K."/>
            <person name="Teske A."/>
            <person name="Baker B."/>
        </authorList>
    </citation>
    <scope>NUCLEOTIDE SEQUENCE [LARGE SCALE GENOMIC DNA]</scope>
</reference>
<evidence type="ECO:0000256" key="5">
    <source>
        <dbReference type="ARBA" id="ARBA00022777"/>
    </source>
</evidence>
<dbReference type="InterPro" id="IPR050499">
    <property type="entry name" value="PEP-utilizing_PTS_enzyme"/>
</dbReference>
<dbReference type="Proteomes" id="UP000191663">
    <property type="component" value="Unassembled WGS sequence"/>
</dbReference>
<name>A0A1V4QES9_UNCW3</name>
<proteinExistence type="inferred from homology"/>
<comment type="cofactor">
    <cofactor evidence="1">
        <name>Mg(2+)</name>
        <dbReference type="ChEBI" id="CHEBI:18420"/>
    </cofactor>
</comment>
<protein>
    <recommendedName>
        <fullName evidence="11">PEP-utilising enzyme mobile domain-containing protein</fullName>
    </recommendedName>
</protein>
<dbReference type="InterPro" id="IPR040442">
    <property type="entry name" value="Pyrv_kinase-like_dom_sf"/>
</dbReference>
<dbReference type="SUPFAM" id="SSF52009">
    <property type="entry name" value="Phosphohistidine domain"/>
    <property type="match status" value="1"/>
</dbReference>
<evidence type="ECO:0008006" key="11">
    <source>
        <dbReference type="Google" id="ProtNLM"/>
    </source>
</evidence>
<feature type="domain" description="PEP-utilising enzyme C-terminal" evidence="8">
    <location>
        <begin position="113"/>
        <end position="215"/>
    </location>
</feature>
<comment type="caution">
    <text evidence="9">The sequence shown here is derived from an EMBL/GenBank/DDBJ whole genome shotgun (WGS) entry which is preliminary data.</text>
</comment>
<dbReference type="GO" id="GO:0046872">
    <property type="term" value="F:metal ion binding"/>
    <property type="evidence" value="ECO:0007669"/>
    <property type="project" value="UniProtKB-KW"/>
</dbReference>
<keyword evidence="4" id="KW-0479">Metal-binding</keyword>
<gene>
    <name evidence="9" type="ORF">BXT86_04320</name>
</gene>
<dbReference type="SUPFAM" id="SSF51621">
    <property type="entry name" value="Phosphoenolpyruvate/pyruvate domain"/>
    <property type="match status" value="1"/>
</dbReference>
<evidence type="ECO:0000256" key="1">
    <source>
        <dbReference type="ARBA" id="ARBA00001946"/>
    </source>
</evidence>
<feature type="domain" description="PEP-utilising enzyme mobile" evidence="7">
    <location>
        <begin position="11"/>
        <end position="80"/>
    </location>
</feature>
<evidence type="ECO:0000259" key="8">
    <source>
        <dbReference type="Pfam" id="PF02896"/>
    </source>
</evidence>
<dbReference type="InterPro" id="IPR036637">
    <property type="entry name" value="Phosphohistidine_dom_sf"/>
</dbReference>
<evidence type="ECO:0000256" key="2">
    <source>
        <dbReference type="ARBA" id="ARBA00007837"/>
    </source>
</evidence>